<keyword evidence="2 4" id="KW-0812">Transmembrane</keyword>
<dbReference type="Proteomes" id="UP000515152">
    <property type="component" value="Chromosome 19"/>
</dbReference>
<evidence type="ECO:0000313" key="4">
    <source>
        <dbReference type="RefSeq" id="XP_012691494.2"/>
    </source>
</evidence>
<feature type="region of interest" description="Disordered" evidence="1">
    <location>
        <begin position="262"/>
        <end position="285"/>
    </location>
</feature>
<proteinExistence type="predicted"/>
<protein>
    <submittedName>
        <fullName evidence="4">Transmembrane protein 268</fullName>
    </submittedName>
</protein>
<feature type="transmembrane region" description="Helical" evidence="2">
    <location>
        <begin position="133"/>
        <end position="155"/>
    </location>
</feature>
<dbReference type="KEGG" id="char:105907677"/>
<accession>A0A6P3W771</accession>
<feature type="region of interest" description="Disordered" evidence="1">
    <location>
        <begin position="1"/>
        <end position="36"/>
    </location>
</feature>
<gene>
    <name evidence="4" type="primary">LOC105907677</name>
</gene>
<keyword evidence="2" id="KW-0472">Membrane</keyword>
<dbReference type="RefSeq" id="XP_012691494.2">
    <property type="nucleotide sequence ID" value="XM_012836040.3"/>
</dbReference>
<dbReference type="PANTHER" id="PTHR31193">
    <property type="entry name" value="TRANSMEMBRANE PROTEIN C9ORF91"/>
    <property type="match status" value="1"/>
</dbReference>
<reference evidence="4" key="1">
    <citation type="submission" date="2025-08" db="UniProtKB">
        <authorList>
            <consortium name="RefSeq"/>
        </authorList>
    </citation>
    <scope>IDENTIFICATION</scope>
</reference>
<organism evidence="3 4">
    <name type="scientific">Clupea harengus</name>
    <name type="common">Atlantic herring</name>
    <dbReference type="NCBI Taxonomy" id="7950"/>
    <lineage>
        <taxon>Eukaryota</taxon>
        <taxon>Metazoa</taxon>
        <taxon>Chordata</taxon>
        <taxon>Craniata</taxon>
        <taxon>Vertebrata</taxon>
        <taxon>Euteleostomi</taxon>
        <taxon>Actinopterygii</taxon>
        <taxon>Neopterygii</taxon>
        <taxon>Teleostei</taxon>
        <taxon>Clupei</taxon>
        <taxon>Clupeiformes</taxon>
        <taxon>Clupeoidei</taxon>
        <taxon>Clupeidae</taxon>
        <taxon>Clupea</taxon>
    </lineage>
</organism>
<dbReference type="InterPro" id="IPR028054">
    <property type="entry name" value="DUF4481"/>
</dbReference>
<dbReference type="PANTHER" id="PTHR31193:SF1">
    <property type="entry name" value="TRANSMEMBRANE PROTEIN 268"/>
    <property type="match status" value="1"/>
</dbReference>
<feature type="compositionally biased region" description="Polar residues" evidence="1">
    <location>
        <begin position="13"/>
        <end position="32"/>
    </location>
</feature>
<evidence type="ECO:0000256" key="2">
    <source>
        <dbReference type="SAM" id="Phobius"/>
    </source>
</evidence>
<evidence type="ECO:0000313" key="3">
    <source>
        <dbReference type="Proteomes" id="UP000515152"/>
    </source>
</evidence>
<feature type="transmembrane region" description="Helical" evidence="2">
    <location>
        <begin position="101"/>
        <end position="121"/>
    </location>
</feature>
<dbReference type="Pfam" id="PF14800">
    <property type="entry name" value="DUF4481"/>
    <property type="match status" value="1"/>
</dbReference>
<keyword evidence="2" id="KW-1133">Transmembrane helix</keyword>
<dbReference type="OrthoDB" id="8250049at2759"/>
<feature type="compositionally biased region" description="Basic and acidic residues" evidence="1">
    <location>
        <begin position="1"/>
        <end position="12"/>
    </location>
</feature>
<dbReference type="AlphaFoldDB" id="A0A6P3W771"/>
<evidence type="ECO:0000256" key="1">
    <source>
        <dbReference type="SAM" id="MobiDB-lite"/>
    </source>
</evidence>
<dbReference type="CTD" id="203197"/>
<dbReference type="GeneID" id="105907677"/>
<keyword evidence="3" id="KW-1185">Reference proteome</keyword>
<name>A0A6P3W771_CLUHA</name>
<sequence>MEERLKLTRENSKSVTSETASHLQPTRTQPGNSPAPKWTNGQCVLAVPSSSVFSPRFDLSLCRGLLERKGFQIPTQDFEAPLQSALGSSSVRRFLFFNSNVFHFILTPVLYLVLWCGVYSTVHLYMGETITDFWVLCLCVSLVSIAFTTVILLILHHNSKEINMNIDTRLIQVNERLIRHSLLIGVADWVQQCTGTLQLFCVYWDLTPCLAGLTEALENMSFVRDELQKKLKKRMSSLTLVTEVMSYDPDAISLDHDVPEEERPLLEENEDTNRSTPSSQREETKLTKNLSLVPDHTLPAQDIAQQLLLIYSSAYIKLLVSERLSRAPQGLINGRRSHCTTAALCLCQYVNLKVLH</sequence>